<keyword evidence="3" id="KW-1185">Reference proteome</keyword>
<accession>A0A6A5ZVQ6</accession>
<evidence type="ECO:0000256" key="1">
    <source>
        <dbReference type="SAM" id="Phobius"/>
    </source>
</evidence>
<protein>
    <submittedName>
        <fullName evidence="2">Uncharacterized protein</fullName>
    </submittedName>
</protein>
<reference evidence="2" key="1">
    <citation type="journal article" date="2020" name="Stud. Mycol.">
        <title>101 Dothideomycetes genomes: a test case for predicting lifestyles and emergence of pathogens.</title>
        <authorList>
            <person name="Haridas S."/>
            <person name="Albert R."/>
            <person name="Binder M."/>
            <person name="Bloem J."/>
            <person name="Labutti K."/>
            <person name="Salamov A."/>
            <person name="Andreopoulos B."/>
            <person name="Baker S."/>
            <person name="Barry K."/>
            <person name="Bills G."/>
            <person name="Bluhm B."/>
            <person name="Cannon C."/>
            <person name="Castanera R."/>
            <person name="Culley D."/>
            <person name="Daum C."/>
            <person name="Ezra D."/>
            <person name="Gonzalez J."/>
            <person name="Henrissat B."/>
            <person name="Kuo A."/>
            <person name="Liang C."/>
            <person name="Lipzen A."/>
            <person name="Lutzoni F."/>
            <person name="Magnuson J."/>
            <person name="Mondo S."/>
            <person name="Nolan M."/>
            <person name="Ohm R."/>
            <person name="Pangilinan J."/>
            <person name="Park H.-J."/>
            <person name="Ramirez L."/>
            <person name="Alfaro M."/>
            <person name="Sun H."/>
            <person name="Tritt A."/>
            <person name="Yoshinaga Y."/>
            <person name="Zwiers L.-H."/>
            <person name="Turgeon B."/>
            <person name="Goodwin S."/>
            <person name="Spatafora J."/>
            <person name="Crous P."/>
            <person name="Grigoriev I."/>
        </authorList>
    </citation>
    <scope>NUCLEOTIDE SEQUENCE</scope>
    <source>
        <strain evidence="2">CBS 119687</strain>
    </source>
</reference>
<proteinExistence type="predicted"/>
<organism evidence="2 3">
    <name type="scientific">Dothidotthia symphoricarpi CBS 119687</name>
    <dbReference type="NCBI Taxonomy" id="1392245"/>
    <lineage>
        <taxon>Eukaryota</taxon>
        <taxon>Fungi</taxon>
        <taxon>Dikarya</taxon>
        <taxon>Ascomycota</taxon>
        <taxon>Pezizomycotina</taxon>
        <taxon>Dothideomycetes</taxon>
        <taxon>Pleosporomycetidae</taxon>
        <taxon>Pleosporales</taxon>
        <taxon>Dothidotthiaceae</taxon>
        <taxon>Dothidotthia</taxon>
    </lineage>
</organism>
<keyword evidence="1" id="KW-1133">Transmembrane helix</keyword>
<sequence>MFDLYVLVMLQPGLIHGGFAIRAYTQDGGTLSAVCEIELLLNSPLLPCLKRIIVNRTILPDFLRDGSDDRFTLPKPRLEWSFSKASCLEQSSIIRHLPPLARASTLEPFFIIVAGVLLGLIPVGAAAISAIVADNVSCNVTDVNTTAEITFLAGNTTRAAADPDAFCSELPSRNRPKP</sequence>
<name>A0A6A5ZVQ6_9PLEO</name>
<feature type="transmembrane region" description="Helical" evidence="1">
    <location>
        <begin position="109"/>
        <end position="133"/>
    </location>
</feature>
<evidence type="ECO:0000313" key="2">
    <source>
        <dbReference type="EMBL" id="KAF2123822.1"/>
    </source>
</evidence>
<keyword evidence="1" id="KW-0812">Transmembrane</keyword>
<evidence type="ECO:0000313" key="3">
    <source>
        <dbReference type="Proteomes" id="UP000799771"/>
    </source>
</evidence>
<dbReference type="EMBL" id="ML977522">
    <property type="protein sequence ID" value="KAF2123822.1"/>
    <property type="molecule type" value="Genomic_DNA"/>
</dbReference>
<dbReference type="Proteomes" id="UP000799771">
    <property type="component" value="Unassembled WGS sequence"/>
</dbReference>
<keyword evidence="1" id="KW-0472">Membrane</keyword>
<dbReference type="GeneID" id="54411466"/>
<dbReference type="RefSeq" id="XP_033518216.1">
    <property type="nucleotide sequence ID" value="XM_033671034.1"/>
</dbReference>
<dbReference type="AlphaFoldDB" id="A0A6A5ZVQ6"/>
<gene>
    <name evidence="2" type="ORF">P153DRAFT_391251</name>
</gene>